<feature type="domain" description="HTH arsR-type" evidence="1">
    <location>
        <begin position="1"/>
        <end position="109"/>
    </location>
</feature>
<dbReference type="Proteomes" id="UP000551616">
    <property type="component" value="Unassembled WGS sequence"/>
</dbReference>
<dbReference type="CDD" id="cd00090">
    <property type="entry name" value="HTH_ARSR"/>
    <property type="match status" value="1"/>
</dbReference>
<dbReference type="InterPro" id="IPR011991">
    <property type="entry name" value="ArsR-like_HTH"/>
</dbReference>
<dbReference type="SMART" id="SM00418">
    <property type="entry name" value="HTH_ARSR"/>
    <property type="match status" value="1"/>
</dbReference>
<dbReference type="InterPro" id="IPR036388">
    <property type="entry name" value="WH-like_DNA-bd_sf"/>
</dbReference>
<sequence length="109" mass="12546">MVRTPNSEPDVFGALSHPARRQMLEVLAEADYSVNEIAGHFAMSRPAVSQHLAILKDAGLVTDRREGRCIYYRMEPLGLKPVIDWVSHYRAFWPKHIEQLENLLDKMDE</sequence>
<evidence type="ECO:0000313" key="2">
    <source>
        <dbReference type="EMBL" id="MBA2116271.1"/>
    </source>
</evidence>
<evidence type="ECO:0000259" key="1">
    <source>
        <dbReference type="PROSITE" id="PS50987"/>
    </source>
</evidence>
<dbReference type="AlphaFoldDB" id="A0A7V9A8N7"/>
<proteinExistence type="predicted"/>
<gene>
    <name evidence="2" type="ORF">HOV93_34600</name>
</gene>
<dbReference type="InterPro" id="IPR036390">
    <property type="entry name" value="WH_DNA-bd_sf"/>
</dbReference>
<dbReference type="PROSITE" id="PS50987">
    <property type="entry name" value="HTH_ARSR_2"/>
    <property type="match status" value="1"/>
</dbReference>
<dbReference type="PANTHER" id="PTHR38600">
    <property type="entry name" value="TRANSCRIPTIONAL REGULATORY PROTEIN"/>
    <property type="match status" value="1"/>
</dbReference>
<accession>A0A7V9A8N7</accession>
<dbReference type="GO" id="GO:0003700">
    <property type="term" value="F:DNA-binding transcription factor activity"/>
    <property type="evidence" value="ECO:0007669"/>
    <property type="project" value="InterPro"/>
</dbReference>
<organism evidence="2 3">
    <name type="scientific">Bremerella alba</name>
    <dbReference type="NCBI Taxonomy" id="980252"/>
    <lineage>
        <taxon>Bacteria</taxon>
        <taxon>Pseudomonadati</taxon>
        <taxon>Planctomycetota</taxon>
        <taxon>Planctomycetia</taxon>
        <taxon>Pirellulales</taxon>
        <taxon>Pirellulaceae</taxon>
        <taxon>Bremerella</taxon>
    </lineage>
</organism>
<dbReference type="InterPro" id="IPR001845">
    <property type="entry name" value="HTH_ArsR_DNA-bd_dom"/>
</dbReference>
<reference evidence="2 3" key="1">
    <citation type="submission" date="2020-05" db="EMBL/GenBank/DDBJ databases">
        <title>Bremerella alba sp. nov., a novel planctomycete isolated from the surface of the macroalga Fucus spiralis.</title>
        <authorList>
            <person name="Godinho O."/>
            <person name="Botelho R."/>
            <person name="Albuquerque L."/>
            <person name="Wiegand S."/>
            <person name="Da Costa M.S."/>
            <person name="Lobo-Da-Cunha A."/>
            <person name="Jogler C."/>
            <person name="Lage O.M."/>
        </authorList>
    </citation>
    <scope>NUCLEOTIDE SEQUENCE [LARGE SCALE GENOMIC DNA]</scope>
    <source>
        <strain evidence="2 3">FF15</strain>
    </source>
</reference>
<dbReference type="RefSeq" id="WP_207397682.1">
    <property type="nucleotide sequence ID" value="NZ_JABRWO010000009.1"/>
</dbReference>
<dbReference type="EMBL" id="JABRWO010000009">
    <property type="protein sequence ID" value="MBA2116271.1"/>
    <property type="molecule type" value="Genomic_DNA"/>
</dbReference>
<protein>
    <recommendedName>
        <fullName evidence="1">HTH arsR-type domain-containing protein</fullName>
    </recommendedName>
</protein>
<dbReference type="Pfam" id="PF01022">
    <property type="entry name" value="HTH_5"/>
    <property type="match status" value="1"/>
</dbReference>
<dbReference type="PANTHER" id="PTHR38600:SF1">
    <property type="entry name" value="TRANSCRIPTIONAL REGULATORY PROTEIN"/>
    <property type="match status" value="1"/>
</dbReference>
<dbReference type="PRINTS" id="PR00778">
    <property type="entry name" value="HTHARSR"/>
</dbReference>
<keyword evidence="3" id="KW-1185">Reference proteome</keyword>
<evidence type="ECO:0000313" key="3">
    <source>
        <dbReference type="Proteomes" id="UP000551616"/>
    </source>
</evidence>
<dbReference type="SUPFAM" id="SSF46785">
    <property type="entry name" value="Winged helix' DNA-binding domain"/>
    <property type="match status" value="1"/>
</dbReference>
<dbReference type="NCBIfam" id="NF033788">
    <property type="entry name" value="HTH_metalloreg"/>
    <property type="match status" value="1"/>
</dbReference>
<dbReference type="Gene3D" id="1.10.10.10">
    <property type="entry name" value="Winged helix-like DNA-binding domain superfamily/Winged helix DNA-binding domain"/>
    <property type="match status" value="1"/>
</dbReference>
<comment type="caution">
    <text evidence="2">The sequence shown here is derived from an EMBL/GenBank/DDBJ whole genome shotgun (WGS) entry which is preliminary data.</text>
</comment>
<name>A0A7V9A8N7_9BACT</name>